<dbReference type="Pfam" id="PF13431">
    <property type="entry name" value="TPR_17"/>
    <property type="match status" value="1"/>
</dbReference>
<feature type="repeat" description="TPR" evidence="3">
    <location>
        <begin position="4"/>
        <end position="37"/>
    </location>
</feature>
<dbReference type="PROSITE" id="PS50005">
    <property type="entry name" value="TPR"/>
    <property type="match status" value="2"/>
</dbReference>
<evidence type="ECO:0000313" key="5">
    <source>
        <dbReference type="Proteomes" id="UP000176786"/>
    </source>
</evidence>
<evidence type="ECO:0000313" key="4">
    <source>
        <dbReference type="EMBL" id="OGE84872.1"/>
    </source>
</evidence>
<dbReference type="STRING" id="1817832.A3J48_02015"/>
<dbReference type="InterPro" id="IPR019734">
    <property type="entry name" value="TPR_rpt"/>
</dbReference>
<dbReference type="AlphaFoldDB" id="A0A1F5P4V2"/>
<evidence type="ECO:0000256" key="3">
    <source>
        <dbReference type="PROSITE-ProRule" id="PRU00339"/>
    </source>
</evidence>
<dbReference type="EMBL" id="MFES01000032">
    <property type="protein sequence ID" value="OGE84872.1"/>
    <property type="molecule type" value="Genomic_DNA"/>
</dbReference>
<reference evidence="4 5" key="1">
    <citation type="journal article" date="2016" name="Nat. Commun.">
        <title>Thousands of microbial genomes shed light on interconnected biogeochemical processes in an aquifer system.</title>
        <authorList>
            <person name="Anantharaman K."/>
            <person name="Brown C.T."/>
            <person name="Hug L.A."/>
            <person name="Sharon I."/>
            <person name="Castelle C.J."/>
            <person name="Probst A.J."/>
            <person name="Thomas B.C."/>
            <person name="Singh A."/>
            <person name="Wilkins M.J."/>
            <person name="Karaoz U."/>
            <person name="Brodie E.L."/>
            <person name="Williams K.H."/>
            <person name="Hubbard S.S."/>
            <person name="Banfield J.F."/>
        </authorList>
    </citation>
    <scope>NUCLEOTIDE SEQUENCE [LARGE SCALE GENOMIC DNA]</scope>
</reference>
<comment type="caution">
    <text evidence="4">The sequence shown here is derived from an EMBL/GenBank/DDBJ whole genome shotgun (WGS) entry which is preliminary data.</text>
</comment>
<dbReference type="InterPro" id="IPR011990">
    <property type="entry name" value="TPR-like_helical_dom_sf"/>
</dbReference>
<gene>
    <name evidence="4" type="ORF">A3J48_02015</name>
</gene>
<organism evidence="4 5">
    <name type="scientific">Candidatus Doudnabacteria bacterium RIFCSPHIGHO2_02_FULL_46_11</name>
    <dbReference type="NCBI Taxonomy" id="1817832"/>
    <lineage>
        <taxon>Bacteria</taxon>
        <taxon>Candidatus Doudnaibacteriota</taxon>
    </lineage>
</organism>
<dbReference type="Proteomes" id="UP000176786">
    <property type="component" value="Unassembled WGS sequence"/>
</dbReference>
<proteinExistence type="predicted"/>
<feature type="repeat" description="TPR" evidence="3">
    <location>
        <begin position="72"/>
        <end position="105"/>
    </location>
</feature>
<accession>A0A1F5P4V2</accession>
<sequence>MIISGIYEDRGQARLVMGNHASALEDFNEAIKLMPDNIDAYLKRAQIKMEWKDYEGAVHDADQVIKSSPNNASAYYCRGACYLALGHKKRALSDLTNAVKIDSTLTPQAEPLIAQCE</sequence>
<name>A0A1F5P4V2_9BACT</name>
<keyword evidence="2 3" id="KW-0802">TPR repeat</keyword>
<dbReference type="SUPFAM" id="SSF48452">
    <property type="entry name" value="TPR-like"/>
    <property type="match status" value="1"/>
</dbReference>
<evidence type="ECO:0000256" key="2">
    <source>
        <dbReference type="ARBA" id="ARBA00022803"/>
    </source>
</evidence>
<dbReference type="GO" id="GO:0046813">
    <property type="term" value="P:receptor-mediated virion attachment to host cell"/>
    <property type="evidence" value="ECO:0007669"/>
    <property type="project" value="TreeGrafter"/>
</dbReference>
<evidence type="ECO:0000256" key="1">
    <source>
        <dbReference type="ARBA" id="ARBA00022737"/>
    </source>
</evidence>
<protein>
    <submittedName>
        <fullName evidence="4">Uncharacterized protein</fullName>
    </submittedName>
</protein>
<dbReference type="SMART" id="SM00028">
    <property type="entry name" value="TPR"/>
    <property type="match status" value="3"/>
</dbReference>
<dbReference type="GO" id="GO:0009279">
    <property type="term" value="C:cell outer membrane"/>
    <property type="evidence" value="ECO:0007669"/>
    <property type="project" value="TreeGrafter"/>
</dbReference>
<keyword evidence="1" id="KW-0677">Repeat</keyword>
<dbReference type="InterPro" id="IPR050498">
    <property type="entry name" value="Ycf3"/>
</dbReference>
<dbReference type="Pfam" id="PF13414">
    <property type="entry name" value="TPR_11"/>
    <property type="match status" value="1"/>
</dbReference>
<dbReference type="PANTHER" id="PTHR44858">
    <property type="entry name" value="TETRATRICOPEPTIDE REPEAT PROTEIN 6"/>
    <property type="match status" value="1"/>
</dbReference>
<dbReference type="PANTHER" id="PTHR44858:SF1">
    <property type="entry name" value="UDP-N-ACETYLGLUCOSAMINE--PEPTIDE N-ACETYLGLUCOSAMINYLTRANSFERASE SPINDLY-RELATED"/>
    <property type="match status" value="1"/>
</dbReference>
<dbReference type="Gene3D" id="1.25.40.10">
    <property type="entry name" value="Tetratricopeptide repeat domain"/>
    <property type="match status" value="1"/>
</dbReference>